<dbReference type="EMBL" id="CP015518">
    <property type="protein sequence ID" value="APG24749.1"/>
    <property type="molecule type" value="Genomic_DNA"/>
</dbReference>
<sequence length="192" mass="22317">MATQYYYLITSLPMLRFDAPAPFSSARFVQMVAEHAGRKLAEDLGGLDLLPSGRCSWAAERFWNERETYIRNYLLRHRTADSVETARWLRPCKEVFPGLDHQIKEALVADSPLERERRLDLLRWQMLDEVLLGREFTADALIVYRVRLLLVEKWQRHAVDKGLKTLDALVDKAITQARAKRTAMETNQQDTL</sequence>
<dbReference type="OrthoDB" id="5417808at2"/>
<dbReference type="KEGG" id="pace:A6070_00615"/>
<accession>A0A1L3GFX1</accession>
<reference evidence="1 2" key="1">
    <citation type="journal article" date="2017" name="Genome Announc.">
        <title>Complete Genome Sequences of Two Acetylene-Fermenting Pelobacter acetylenicus Strains.</title>
        <authorList>
            <person name="Sutton J.M."/>
            <person name="Baesman S.M."/>
            <person name="Fierst J.L."/>
            <person name="Poret-Peterson A.T."/>
            <person name="Oremland R.S."/>
            <person name="Dunlap D.S."/>
            <person name="Akob D.M."/>
        </authorList>
    </citation>
    <scope>NUCLEOTIDE SEQUENCE [LARGE SCALE GENOMIC DNA]</scope>
    <source>
        <strain evidence="1 2">DSM 3247</strain>
    </source>
</reference>
<evidence type="ECO:0008006" key="3">
    <source>
        <dbReference type="Google" id="ProtNLM"/>
    </source>
</evidence>
<organism evidence="1 2">
    <name type="scientific">Syntrophotalea acetylenica</name>
    <name type="common">Pelobacter acetylenicus</name>
    <dbReference type="NCBI Taxonomy" id="29542"/>
    <lineage>
        <taxon>Bacteria</taxon>
        <taxon>Pseudomonadati</taxon>
        <taxon>Thermodesulfobacteriota</taxon>
        <taxon>Desulfuromonadia</taxon>
        <taxon>Desulfuromonadales</taxon>
        <taxon>Syntrophotaleaceae</taxon>
        <taxon>Syntrophotalea</taxon>
    </lineage>
</organism>
<name>A0A1L3GFX1_SYNAC</name>
<protein>
    <recommendedName>
        <fullName evidence="3">DUF2764 family protein</fullName>
    </recommendedName>
</protein>
<dbReference type="Proteomes" id="UP000182264">
    <property type="component" value="Chromosome"/>
</dbReference>
<evidence type="ECO:0000313" key="2">
    <source>
        <dbReference type="Proteomes" id="UP000182264"/>
    </source>
</evidence>
<keyword evidence="2" id="KW-1185">Reference proteome</keyword>
<proteinExistence type="predicted"/>
<dbReference type="AlphaFoldDB" id="A0A1L3GFX1"/>
<dbReference type="InterPro" id="IPR024492">
    <property type="entry name" value="DUF2764"/>
</dbReference>
<gene>
    <name evidence="1" type="ORF">A7E75_06680</name>
</gene>
<dbReference type="RefSeq" id="WP_072286594.1">
    <property type="nucleotide sequence ID" value="NZ_CP015455.1"/>
</dbReference>
<evidence type="ECO:0000313" key="1">
    <source>
        <dbReference type="EMBL" id="APG24749.1"/>
    </source>
</evidence>
<dbReference type="Pfam" id="PF10962">
    <property type="entry name" value="DUF2764"/>
    <property type="match status" value="1"/>
</dbReference>